<evidence type="ECO:0000313" key="2">
    <source>
        <dbReference type="Proteomes" id="UP000445000"/>
    </source>
</evidence>
<keyword evidence="2" id="KW-1185">Reference proteome</keyword>
<dbReference type="EMBL" id="BLJN01000002">
    <property type="protein sequence ID" value="GFE80711.1"/>
    <property type="molecule type" value="Genomic_DNA"/>
</dbReference>
<evidence type="ECO:0008006" key="3">
    <source>
        <dbReference type="Google" id="ProtNLM"/>
    </source>
</evidence>
<dbReference type="Proteomes" id="UP000445000">
    <property type="component" value="Unassembled WGS sequence"/>
</dbReference>
<protein>
    <recommendedName>
        <fullName evidence="3">Nucleotidyl transferase AbiEii/AbiGii toxin family protein</fullName>
    </recommendedName>
</protein>
<sequence>MEWVLAGRVVLGRARLMLAWMGDTFRPTRDADMIGFGDVSPESLAKIFAETCAVPVEPDAMTYLADTLRLEPIRLDDDYGGHRATLMARMGAARLRVQVDIGVGDAVVPAPRWVEYPSLLDLPKPRLRAYTPATVVAEKFHAIYPCESEDRNSPSVDS</sequence>
<organism evidence="1 2">
    <name type="scientific">Steroidobacter agaridevorans</name>
    <dbReference type="NCBI Taxonomy" id="2695856"/>
    <lineage>
        <taxon>Bacteria</taxon>
        <taxon>Pseudomonadati</taxon>
        <taxon>Pseudomonadota</taxon>
        <taxon>Gammaproteobacteria</taxon>
        <taxon>Steroidobacterales</taxon>
        <taxon>Steroidobacteraceae</taxon>
        <taxon>Steroidobacter</taxon>
    </lineage>
</organism>
<evidence type="ECO:0000313" key="1">
    <source>
        <dbReference type="EMBL" id="GFE80711.1"/>
    </source>
</evidence>
<comment type="caution">
    <text evidence="1">The sequence shown here is derived from an EMBL/GenBank/DDBJ whole genome shotgun (WGS) entry which is preliminary data.</text>
</comment>
<dbReference type="Pfam" id="PF08843">
    <property type="entry name" value="AbiEii"/>
    <property type="match status" value="1"/>
</dbReference>
<dbReference type="InterPro" id="IPR014942">
    <property type="entry name" value="AbiEii"/>
</dbReference>
<reference evidence="2" key="1">
    <citation type="submission" date="2020-01" db="EMBL/GenBank/DDBJ databases">
        <title>'Steroidobacter agaridevorans' sp. nov., agar-degrading bacteria isolated from rhizosphere soils.</title>
        <authorList>
            <person name="Ikenaga M."/>
            <person name="Kataoka M."/>
            <person name="Murouchi A."/>
            <person name="Katsuragi S."/>
            <person name="Sakai M."/>
        </authorList>
    </citation>
    <scope>NUCLEOTIDE SEQUENCE [LARGE SCALE GENOMIC DNA]</scope>
    <source>
        <strain evidence="2">YU21-B</strain>
    </source>
</reference>
<name>A0A829YCY8_9GAMM</name>
<gene>
    <name evidence="1" type="ORF">GCM10011487_27110</name>
</gene>
<dbReference type="AlphaFoldDB" id="A0A829YCY8"/>
<proteinExistence type="predicted"/>
<accession>A0A829YCY8</accession>